<accession>A0A6J4QNM5</accession>
<gene>
    <name evidence="2" type="ORF">AVDCRST_MAG02-715</name>
</gene>
<feature type="compositionally biased region" description="Basic and acidic residues" evidence="1">
    <location>
        <begin position="33"/>
        <end position="43"/>
    </location>
</feature>
<feature type="region of interest" description="Disordered" evidence="1">
    <location>
        <begin position="1"/>
        <end position="212"/>
    </location>
</feature>
<feature type="non-terminal residue" evidence="2">
    <location>
        <position position="212"/>
    </location>
</feature>
<feature type="compositionally biased region" description="Basic residues" evidence="1">
    <location>
        <begin position="105"/>
        <end position="120"/>
    </location>
</feature>
<proteinExistence type="predicted"/>
<feature type="compositionally biased region" description="Basic and acidic residues" evidence="1">
    <location>
        <begin position="169"/>
        <end position="180"/>
    </location>
</feature>
<organism evidence="2">
    <name type="scientific">uncultured Rubrobacteraceae bacterium</name>
    <dbReference type="NCBI Taxonomy" id="349277"/>
    <lineage>
        <taxon>Bacteria</taxon>
        <taxon>Bacillati</taxon>
        <taxon>Actinomycetota</taxon>
        <taxon>Rubrobacteria</taxon>
        <taxon>Rubrobacterales</taxon>
        <taxon>Rubrobacteraceae</taxon>
        <taxon>environmental samples</taxon>
    </lineage>
</organism>
<reference evidence="2" key="1">
    <citation type="submission" date="2020-02" db="EMBL/GenBank/DDBJ databases">
        <authorList>
            <person name="Meier V. D."/>
        </authorList>
    </citation>
    <scope>NUCLEOTIDE SEQUENCE</scope>
    <source>
        <strain evidence="2">AVDCRST_MAG02</strain>
    </source>
</reference>
<dbReference type="EMBL" id="CADCVH010000022">
    <property type="protein sequence ID" value="CAA9449023.1"/>
    <property type="molecule type" value="Genomic_DNA"/>
</dbReference>
<name>A0A6J4QNM5_9ACTN</name>
<evidence type="ECO:0000256" key="1">
    <source>
        <dbReference type="SAM" id="MobiDB-lite"/>
    </source>
</evidence>
<evidence type="ECO:0000313" key="2">
    <source>
        <dbReference type="EMBL" id="CAA9449023.1"/>
    </source>
</evidence>
<protein>
    <submittedName>
        <fullName evidence="2">Transcriptional regulator, AcrR family</fullName>
    </submittedName>
</protein>
<feature type="compositionally biased region" description="Basic residues" evidence="1">
    <location>
        <begin position="181"/>
        <end position="192"/>
    </location>
</feature>
<feature type="compositionally biased region" description="Basic residues" evidence="1">
    <location>
        <begin position="86"/>
        <end position="95"/>
    </location>
</feature>
<sequence length="212" mass="23455">GEDEGSGGPHPARRAGRAHAPHPRAHHPALAGGRDRRIDDGRLHLLRRYGRRVEGPASGGLHPPGGQARDGDDVHGPGAGPDCPGRRLRRQRPGPHRPVPGHVRRELRPRRRPGRGRHSRVPGPGRRTRQEGRPLPRRHRPAGTGHPELGHRSWAGFPGRYRPPAAPDARPRRPHADRAVHQRRRSVRRMSHLGRAGLEAVDPTRRGARGRV</sequence>
<feature type="non-terminal residue" evidence="2">
    <location>
        <position position="1"/>
    </location>
</feature>
<feature type="compositionally biased region" description="Basic residues" evidence="1">
    <location>
        <begin position="11"/>
        <end position="27"/>
    </location>
</feature>
<dbReference type="AlphaFoldDB" id="A0A6J4QNM5"/>